<evidence type="ECO:0000259" key="3">
    <source>
        <dbReference type="PROSITE" id="PS51109"/>
    </source>
</evidence>
<dbReference type="InterPro" id="IPR023346">
    <property type="entry name" value="Lysozyme-like_dom_sf"/>
</dbReference>
<feature type="domain" description="G5" evidence="3">
    <location>
        <begin position="104"/>
        <end position="184"/>
    </location>
</feature>
<accession>A0A2U2NCA4</accession>
<keyword evidence="2" id="KW-0472">Membrane</keyword>
<gene>
    <name evidence="4" type="ORF">DF196_01820</name>
</gene>
<evidence type="ECO:0000256" key="2">
    <source>
        <dbReference type="SAM" id="Phobius"/>
    </source>
</evidence>
<evidence type="ECO:0000313" key="5">
    <source>
        <dbReference type="Proteomes" id="UP000245876"/>
    </source>
</evidence>
<protein>
    <recommendedName>
        <fullName evidence="3">G5 domain-containing protein</fullName>
    </recommendedName>
</protein>
<dbReference type="PROSITE" id="PS51109">
    <property type="entry name" value="G5"/>
    <property type="match status" value="1"/>
</dbReference>
<dbReference type="RefSeq" id="WP_109056233.1">
    <property type="nucleotide sequence ID" value="NZ_QFFM01000003.1"/>
</dbReference>
<dbReference type="Gene3D" id="1.10.530.10">
    <property type="match status" value="1"/>
</dbReference>
<dbReference type="Proteomes" id="UP000245876">
    <property type="component" value="Unassembled WGS sequence"/>
</dbReference>
<sequence length="294" mass="32125">MAKHRNKKPRKPILQVIACLITIGLLLCFSALNDRLYYNSTANAVEAPKTSIKITINGKQRRILAEPHKTIKAALDENGITLEPDSVISPTLESKVKEDTAITITAPETTVETSEEPIPFSTVKKETSTLPKGQEKTETEGQNGVMEATKLVIKTGDKIVHSNVFTAQVKTPPTDKVILVGTLDPTSQLGITTPTSEIQKWAHDYLLANGYTEDDFTAANHIINHESGWSPTATNPSSGAYGLGQALPGSKMSVAGADWQTNYQTQFKWFIQYCETGYGSIQNAYAHWVSVGNY</sequence>
<dbReference type="AlphaFoldDB" id="A0A2U2NCA4"/>
<dbReference type="EMBL" id="QFFM01000003">
    <property type="protein sequence ID" value="PWG66664.1"/>
    <property type="molecule type" value="Genomic_DNA"/>
</dbReference>
<feature type="transmembrane region" description="Helical" evidence="2">
    <location>
        <begin position="12"/>
        <end position="32"/>
    </location>
</feature>
<dbReference type="OrthoDB" id="9766277at2"/>
<dbReference type="InterPro" id="IPR011098">
    <property type="entry name" value="G5_dom"/>
</dbReference>
<dbReference type="Gene3D" id="2.20.230.10">
    <property type="entry name" value="Resuscitation-promoting factor rpfb"/>
    <property type="match status" value="1"/>
</dbReference>
<dbReference type="SMART" id="SM01208">
    <property type="entry name" value="G5"/>
    <property type="match status" value="1"/>
</dbReference>
<proteinExistence type="predicted"/>
<organism evidence="4 5">
    <name type="scientific">Bifidobacterium callitrichidarum</name>
    <dbReference type="NCBI Taxonomy" id="2052941"/>
    <lineage>
        <taxon>Bacteria</taxon>
        <taxon>Bacillati</taxon>
        <taxon>Actinomycetota</taxon>
        <taxon>Actinomycetes</taxon>
        <taxon>Bifidobacteriales</taxon>
        <taxon>Bifidobacteriaceae</taxon>
        <taxon>Bifidobacterium</taxon>
    </lineage>
</organism>
<name>A0A2U2NCA4_9BIFI</name>
<evidence type="ECO:0000313" key="4">
    <source>
        <dbReference type="EMBL" id="PWG66664.1"/>
    </source>
</evidence>
<dbReference type="SUPFAM" id="SSF53955">
    <property type="entry name" value="Lysozyme-like"/>
    <property type="match status" value="1"/>
</dbReference>
<dbReference type="Pfam" id="PF07501">
    <property type="entry name" value="G5"/>
    <property type="match status" value="1"/>
</dbReference>
<keyword evidence="2" id="KW-0812">Transmembrane</keyword>
<keyword evidence="1" id="KW-0732">Signal</keyword>
<keyword evidence="2" id="KW-1133">Transmembrane helix</keyword>
<evidence type="ECO:0000256" key="1">
    <source>
        <dbReference type="ARBA" id="ARBA00022729"/>
    </source>
</evidence>
<keyword evidence="5" id="KW-1185">Reference proteome</keyword>
<comment type="caution">
    <text evidence="4">The sequence shown here is derived from an EMBL/GenBank/DDBJ whole genome shotgun (WGS) entry which is preliminary data.</text>
</comment>
<reference evidence="4 5" key="1">
    <citation type="journal article" date="2018" name="Int. J. Syst. Evol. Microbiol.">
        <title>Bifidobacterium callitrichidarum sp. nov. from the faeces of the emperor tamarin (Saguinus imperator).</title>
        <authorList>
            <person name="Modesto M."/>
            <person name="Michelini S."/>
            <person name="Sansosti M.C."/>
            <person name="De Filippo C."/>
            <person name="Cavalieri D."/>
            <person name="Qvirist L."/>
            <person name="Andlid T."/>
            <person name="Spiezio C."/>
            <person name="Sandri C."/>
            <person name="Pascarelli S."/>
            <person name="Sgorbati B."/>
            <person name="Mattarelli P."/>
        </authorList>
    </citation>
    <scope>NUCLEOTIDE SEQUENCE [LARGE SCALE GENOMIC DNA]</scope>
    <source>
        <strain evidence="4 5">TRI 5</strain>
    </source>
</reference>